<name>A0A829GJZ3_LACPA</name>
<gene>
    <name evidence="1" type="ORF">Lpp123_02844</name>
</gene>
<reference evidence="1 2" key="1">
    <citation type="journal article" date="2013" name="PLoS ONE">
        <title>Lactobacillus paracasei comparative genomics: towards species pan-genome definition and exploitation of diversity.</title>
        <authorList>
            <person name="Smokvina T."/>
            <person name="Wels M."/>
            <person name="Polka J."/>
            <person name="Chervaux C."/>
            <person name="Brisse S."/>
            <person name="Boekhorst J."/>
            <person name="van Hylckama Vlieg J.E."/>
            <person name="Siezen R.J."/>
        </authorList>
    </citation>
    <scope>NUCLEOTIDE SEQUENCE [LARGE SCALE GENOMIC DNA]</scope>
    <source>
        <strain evidence="1 2">Lpp123</strain>
    </source>
</reference>
<sequence>MIAEILFLWKFMRIEKAERVATMFELNLLAKGNS</sequence>
<proteinExistence type="predicted"/>
<dbReference type="AlphaFoldDB" id="A0A829GJZ3"/>
<dbReference type="EMBL" id="ANJW01000171">
    <property type="protein sequence ID" value="EPC57660.1"/>
    <property type="molecule type" value="Genomic_DNA"/>
</dbReference>
<protein>
    <submittedName>
        <fullName evidence="1">Uncharacterized protein</fullName>
    </submittedName>
</protein>
<accession>A0A829GJZ3</accession>
<comment type="caution">
    <text evidence="1">The sequence shown here is derived from an EMBL/GenBank/DDBJ whole genome shotgun (WGS) entry which is preliminary data.</text>
</comment>
<organism evidence="1 2">
    <name type="scientific">Lacticaseibacillus paracasei subsp. paracasei Lpp123</name>
    <dbReference type="NCBI Taxonomy" id="1256201"/>
    <lineage>
        <taxon>Bacteria</taxon>
        <taxon>Bacillati</taxon>
        <taxon>Bacillota</taxon>
        <taxon>Bacilli</taxon>
        <taxon>Lactobacillales</taxon>
        <taxon>Lactobacillaceae</taxon>
        <taxon>Lacticaseibacillus</taxon>
    </lineage>
</organism>
<evidence type="ECO:0000313" key="2">
    <source>
        <dbReference type="Proteomes" id="UP000014316"/>
    </source>
</evidence>
<evidence type="ECO:0000313" key="1">
    <source>
        <dbReference type="EMBL" id="EPC57660.1"/>
    </source>
</evidence>
<dbReference type="Proteomes" id="UP000014316">
    <property type="component" value="Unassembled WGS sequence"/>
</dbReference>